<proteinExistence type="predicted"/>
<dbReference type="Pfam" id="PF13197">
    <property type="entry name" value="DUF4013"/>
    <property type="match status" value="1"/>
</dbReference>
<accession>A0AAV5AWS2</accession>
<dbReference type="Proteomes" id="UP001055025">
    <property type="component" value="Unassembled WGS sequence"/>
</dbReference>
<evidence type="ECO:0000313" key="3">
    <source>
        <dbReference type="EMBL" id="GJM54364.1"/>
    </source>
</evidence>
<dbReference type="EMBL" id="BQKC01000001">
    <property type="protein sequence ID" value="GJM54364.1"/>
    <property type="molecule type" value="Genomic_DNA"/>
</dbReference>
<evidence type="ECO:0000313" key="4">
    <source>
        <dbReference type="Proteomes" id="UP001055025"/>
    </source>
</evidence>
<dbReference type="InterPro" id="IPR025098">
    <property type="entry name" value="DUF4013"/>
</dbReference>
<keyword evidence="2" id="KW-1133">Transmembrane helix</keyword>
<feature type="region of interest" description="Disordered" evidence="1">
    <location>
        <begin position="353"/>
        <end position="381"/>
    </location>
</feature>
<keyword evidence="4" id="KW-1185">Reference proteome</keyword>
<evidence type="ECO:0000256" key="2">
    <source>
        <dbReference type="SAM" id="Phobius"/>
    </source>
</evidence>
<dbReference type="RefSeq" id="WP_251173343.1">
    <property type="nucleotide sequence ID" value="NZ_BQKC01000001.1"/>
</dbReference>
<dbReference type="AlphaFoldDB" id="A0AAV5AWS2"/>
<organism evidence="3 4">
    <name type="scientific">Granulimonas faecalis</name>
    <dbReference type="NCBI Taxonomy" id="2894155"/>
    <lineage>
        <taxon>Bacteria</taxon>
        <taxon>Bacillati</taxon>
        <taxon>Actinomycetota</taxon>
        <taxon>Coriobacteriia</taxon>
        <taxon>Coriobacteriales</taxon>
        <taxon>Kribbibacteriaceae</taxon>
        <taxon>Granulimonas</taxon>
    </lineage>
</organism>
<comment type="caution">
    <text evidence="3">The sequence shown here is derived from an EMBL/GenBank/DDBJ whole genome shotgun (WGS) entry which is preliminary data.</text>
</comment>
<keyword evidence="2" id="KW-0812">Transmembrane</keyword>
<evidence type="ECO:0000256" key="1">
    <source>
        <dbReference type="SAM" id="MobiDB-lite"/>
    </source>
</evidence>
<sequence length="425" mass="44805">MADTAFGNGHYLSRAWAMLTQDKGWWKPVLVLALCMFVPIAGPIAMMGYIFAWARLTAWGVDAAPKQTRVDVGGCFKAGWTAFVVYLGWGALLAAVVYVLKAAFSPMGSGVSSFMNLVLFVGQWVCGVFIMVAALRAVIYGRIGPGYGFSKVWTMVSHDFSGLVRVLGIDLLGTVVEVVIGIAVGLCLFAAAFPAIAQVAALATWGDGDAYALYWLLQTVGPLLSAWLPLVVLATYVTVAVEIVFAMLAVTAAAIWMRQFDVPAWGDPSDPVPVVGGPATPVSPVNPVPGGALPPDSGYQAPNDRPKEALPMDYKANENVTAPTNEDVWDAADAIADKSGRLDPDDQAVDHMEYEDDPTVRPATSPDSGVTPPTPADTYGVAATASANSPEYNYADSSVAAAEEVAQDGGSVVTPLIKHDDEDAE</sequence>
<feature type="transmembrane region" description="Helical" evidence="2">
    <location>
        <begin position="226"/>
        <end position="250"/>
    </location>
</feature>
<feature type="transmembrane region" description="Helical" evidence="2">
    <location>
        <begin position="29"/>
        <end position="52"/>
    </location>
</feature>
<protein>
    <recommendedName>
        <fullName evidence="5">DUF4013 domain-containing protein</fullName>
    </recommendedName>
</protein>
<feature type="transmembrane region" description="Helical" evidence="2">
    <location>
        <begin position="83"/>
        <end position="104"/>
    </location>
</feature>
<feature type="transmembrane region" description="Helical" evidence="2">
    <location>
        <begin position="186"/>
        <end position="206"/>
    </location>
</feature>
<name>A0AAV5AWS2_9ACTN</name>
<evidence type="ECO:0008006" key="5">
    <source>
        <dbReference type="Google" id="ProtNLM"/>
    </source>
</evidence>
<reference evidence="3" key="1">
    <citation type="journal article" date="2022" name="Int. J. Syst. Evol. Microbiol.">
        <title>Granulimonas faecalis gen. nov., sp. nov., and Leptogranulimonas caecicola gen. nov., sp. nov., novel lactate-producing Atopobiaceae bacteria isolated from mouse intestines, and an emended description of the family Atopobiaceae.</title>
        <authorList>
            <person name="Morinaga K."/>
            <person name="Kusada H."/>
            <person name="Sakamoto S."/>
            <person name="Murakami T."/>
            <person name="Toyoda A."/>
            <person name="Mori H."/>
            <person name="Meng X.Y."/>
            <person name="Takashino M."/>
            <person name="Murotomi K."/>
            <person name="Tamaki H."/>
        </authorList>
    </citation>
    <scope>NUCLEOTIDE SEQUENCE</scope>
    <source>
        <strain evidence="3">OPF53</strain>
    </source>
</reference>
<gene>
    <name evidence="3" type="ORF">ATOP_00190</name>
</gene>
<keyword evidence="2" id="KW-0472">Membrane</keyword>
<feature type="transmembrane region" description="Helical" evidence="2">
    <location>
        <begin position="116"/>
        <end position="140"/>
    </location>
</feature>